<dbReference type="Pfam" id="PF07714">
    <property type="entry name" value="PK_Tyr_Ser-Thr"/>
    <property type="match status" value="1"/>
</dbReference>
<name>A0AAD7HU71_9AGAR</name>
<dbReference type="Proteomes" id="UP001215280">
    <property type="component" value="Unassembled WGS sequence"/>
</dbReference>
<dbReference type="GO" id="GO:0005524">
    <property type="term" value="F:ATP binding"/>
    <property type="evidence" value="ECO:0007669"/>
    <property type="project" value="InterPro"/>
</dbReference>
<keyword evidence="2" id="KW-0418">Kinase</keyword>
<accession>A0AAD7HU71</accession>
<dbReference type="PANTHER" id="PTHR44329">
    <property type="entry name" value="SERINE/THREONINE-PROTEIN KINASE TNNI3K-RELATED"/>
    <property type="match status" value="1"/>
</dbReference>
<evidence type="ECO:0000313" key="2">
    <source>
        <dbReference type="EMBL" id="KAJ7728407.1"/>
    </source>
</evidence>
<dbReference type="InterPro" id="IPR051681">
    <property type="entry name" value="Ser/Thr_Kinases-Pseudokinases"/>
</dbReference>
<dbReference type="AlphaFoldDB" id="A0AAD7HU71"/>
<reference evidence="2" key="1">
    <citation type="submission" date="2023-03" db="EMBL/GenBank/DDBJ databases">
        <title>Massive genome expansion in bonnet fungi (Mycena s.s.) driven by repeated elements and novel gene families across ecological guilds.</title>
        <authorList>
            <consortium name="Lawrence Berkeley National Laboratory"/>
            <person name="Harder C.B."/>
            <person name="Miyauchi S."/>
            <person name="Viragh M."/>
            <person name="Kuo A."/>
            <person name="Thoen E."/>
            <person name="Andreopoulos B."/>
            <person name="Lu D."/>
            <person name="Skrede I."/>
            <person name="Drula E."/>
            <person name="Henrissat B."/>
            <person name="Morin E."/>
            <person name="Kohler A."/>
            <person name="Barry K."/>
            <person name="LaButti K."/>
            <person name="Morin E."/>
            <person name="Salamov A."/>
            <person name="Lipzen A."/>
            <person name="Mereny Z."/>
            <person name="Hegedus B."/>
            <person name="Baldrian P."/>
            <person name="Stursova M."/>
            <person name="Weitz H."/>
            <person name="Taylor A."/>
            <person name="Grigoriev I.V."/>
            <person name="Nagy L.G."/>
            <person name="Martin F."/>
            <person name="Kauserud H."/>
        </authorList>
    </citation>
    <scope>NUCLEOTIDE SEQUENCE</scope>
    <source>
        <strain evidence="2">CBHHK188m</strain>
    </source>
</reference>
<dbReference type="GO" id="GO:0004674">
    <property type="term" value="F:protein serine/threonine kinase activity"/>
    <property type="evidence" value="ECO:0007669"/>
    <property type="project" value="TreeGrafter"/>
</dbReference>
<gene>
    <name evidence="2" type="ORF">DFH07DRAFT_998867</name>
</gene>
<organism evidence="2 3">
    <name type="scientific">Mycena maculata</name>
    <dbReference type="NCBI Taxonomy" id="230809"/>
    <lineage>
        <taxon>Eukaryota</taxon>
        <taxon>Fungi</taxon>
        <taxon>Dikarya</taxon>
        <taxon>Basidiomycota</taxon>
        <taxon>Agaricomycotina</taxon>
        <taxon>Agaricomycetes</taxon>
        <taxon>Agaricomycetidae</taxon>
        <taxon>Agaricales</taxon>
        <taxon>Marasmiineae</taxon>
        <taxon>Mycenaceae</taxon>
        <taxon>Mycena</taxon>
    </lineage>
</organism>
<dbReference type="InterPro" id="IPR001245">
    <property type="entry name" value="Ser-Thr/Tyr_kinase_cat_dom"/>
</dbReference>
<dbReference type="InterPro" id="IPR000719">
    <property type="entry name" value="Prot_kinase_dom"/>
</dbReference>
<dbReference type="Gene3D" id="1.10.510.10">
    <property type="entry name" value="Transferase(Phosphotransferase) domain 1"/>
    <property type="match status" value="1"/>
</dbReference>
<feature type="domain" description="Protein kinase" evidence="1">
    <location>
        <begin position="119"/>
        <end position="381"/>
    </location>
</feature>
<proteinExistence type="predicted"/>
<keyword evidence="3" id="KW-1185">Reference proteome</keyword>
<keyword evidence="2" id="KW-0808">Transferase</keyword>
<dbReference type="SUPFAM" id="SSF56112">
    <property type="entry name" value="Protein kinase-like (PK-like)"/>
    <property type="match status" value="1"/>
</dbReference>
<comment type="caution">
    <text evidence="2">The sequence shown here is derived from an EMBL/GenBank/DDBJ whole genome shotgun (WGS) entry which is preliminary data.</text>
</comment>
<dbReference type="PROSITE" id="PS00109">
    <property type="entry name" value="PROTEIN_KINASE_TYR"/>
    <property type="match status" value="1"/>
</dbReference>
<protein>
    <submittedName>
        <fullName evidence="2">Kinase-like domain-containing protein</fullName>
    </submittedName>
</protein>
<dbReference type="InterPro" id="IPR011009">
    <property type="entry name" value="Kinase-like_dom_sf"/>
</dbReference>
<dbReference type="EMBL" id="JARJLG010000205">
    <property type="protein sequence ID" value="KAJ7728407.1"/>
    <property type="molecule type" value="Genomic_DNA"/>
</dbReference>
<evidence type="ECO:0000313" key="3">
    <source>
        <dbReference type="Proteomes" id="UP001215280"/>
    </source>
</evidence>
<dbReference type="PROSITE" id="PS50011">
    <property type="entry name" value="PROTEIN_KINASE_DOM"/>
    <property type="match status" value="1"/>
</dbReference>
<sequence length="384" mass="43516">MSTPNVVIAIVYSPVARKNLSQLASNLRLTSNEEYREALRKDERRLLANIIVVLESDTLTRDALQLTGDGAQHFLDVLQNELRRDLPQEHCSGIRRIIRKLSETCNKLPASIFIQGVTDCDPRPITGGGYADVYRALYERQPVALKRLRDYIQGVDARTIRLKFCREALVWQNLRNPYILPLIGIDGETFSPSLCMVSPWMVNGTILAYLHRNRTQSVNVNDLLWQVAQGLQYLHSHNVVHGDLRGENILIDSDWTVRLSDFGLSLFSDLSGRPTKESGSAPWMAPELINPEQFDRPFLRTPESDVYAFGCVCVELYTGQRPFPTSKSEAAVVVKVLHGIRPERPSSMNEELWQHLNVYWAHDPDSRPSADTVVRNMARAIGRV</sequence>
<dbReference type="InterPro" id="IPR008266">
    <property type="entry name" value="Tyr_kinase_AS"/>
</dbReference>
<evidence type="ECO:0000259" key="1">
    <source>
        <dbReference type="PROSITE" id="PS50011"/>
    </source>
</evidence>